<dbReference type="Proteomes" id="UP000593566">
    <property type="component" value="Unassembled WGS sequence"/>
</dbReference>
<accession>A0A8H6FKN1</accession>
<feature type="domain" description="DUF7791" evidence="1">
    <location>
        <begin position="8"/>
        <end position="99"/>
    </location>
</feature>
<proteinExistence type="predicted"/>
<dbReference type="AlphaFoldDB" id="A0A8H6FKN1"/>
<dbReference type="EMBL" id="JACCJB010000002">
    <property type="protein sequence ID" value="KAF6230288.1"/>
    <property type="molecule type" value="Genomic_DNA"/>
</dbReference>
<organism evidence="2 3">
    <name type="scientific">Letharia lupina</name>
    <dbReference type="NCBI Taxonomy" id="560253"/>
    <lineage>
        <taxon>Eukaryota</taxon>
        <taxon>Fungi</taxon>
        <taxon>Dikarya</taxon>
        <taxon>Ascomycota</taxon>
        <taxon>Pezizomycotina</taxon>
        <taxon>Lecanoromycetes</taxon>
        <taxon>OSLEUM clade</taxon>
        <taxon>Lecanoromycetidae</taxon>
        <taxon>Lecanorales</taxon>
        <taxon>Lecanorineae</taxon>
        <taxon>Parmeliaceae</taxon>
        <taxon>Letharia</taxon>
    </lineage>
</organism>
<reference evidence="2 3" key="1">
    <citation type="journal article" date="2020" name="Genomics">
        <title>Complete, high-quality genomes from long-read metagenomic sequencing of two wolf lichen thalli reveals enigmatic genome architecture.</title>
        <authorList>
            <person name="McKenzie S.K."/>
            <person name="Walston R.F."/>
            <person name="Allen J.L."/>
        </authorList>
    </citation>
    <scope>NUCLEOTIDE SEQUENCE [LARGE SCALE GENOMIC DNA]</scope>
    <source>
        <strain evidence="2">WasteWater1</strain>
    </source>
</reference>
<dbReference type="GeneID" id="59333035"/>
<comment type="caution">
    <text evidence="2">The sequence shown here is derived from an EMBL/GenBank/DDBJ whole genome shotgun (WGS) entry which is preliminary data.</text>
</comment>
<sequence length="190" mass="21869">MAVNTASDTWTAQKLSSLYDVMRRRLLTWCAGLIEVPDFIWNRVDPLGPNAALRTKITWGVAYLHRTARDFIESKSVWSMLLKHTDTRFDPCTSLLESTRAEETTGEAHLEVLEELDKVMTRHLIGWTGEYPGHWSLFLGVAGAPNTLYSLVEMDVFYDLHRFILAKIASDYVEYLNKDNIKEDLPFVRE</sequence>
<protein>
    <recommendedName>
        <fullName evidence="1">DUF7791 domain-containing protein</fullName>
    </recommendedName>
</protein>
<dbReference type="InterPro" id="IPR056693">
    <property type="entry name" value="DUF7791"/>
</dbReference>
<evidence type="ECO:0000259" key="1">
    <source>
        <dbReference type="Pfam" id="PF25053"/>
    </source>
</evidence>
<evidence type="ECO:0000313" key="2">
    <source>
        <dbReference type="EMBL" id="KAF6230288.1"/>
    </source>
</evidence>
<dbReference type="Pfam" id="PF25053">
    <property type="entry name" value="DUF7791"/>
    <property type="match status" value="1"/>
</dbReference>
<gene>
    <name evidence="2" type="ORF">HO133_004628</name>
</gene>
<name>A0A8H6FKN1_9LECA</name>
<evidence type="ECO:0000313" key="3">
    <source>
        <dbReference type="Proteomes" id="UP000593566"/>
    </source>
</evidence>
<keyword evidence="3" id="KW-1185">Reference proteome</keyword>
<dbReference type="RefSeq" id="XP_037157545.1">
    <property type="nucleotide sequence ID" value="XM_037295544.1"/>
</dbReference>